<dbReference type="InterPro" id="IPR025295">
    <property type="entry name" value="eCIS_core_dom"/>
</dbReference>
<feature type="region of interest" description="Disordered" evidence="1">
    <location>
        <begin position="55"/>
        <end position="143"/>
    </location>
</feature>
<comment type="caution">
    <text evidence="3">The sequence shown here is derived from an EMBL/GenBank/DDBJ whole genome shotgun (WGS) entry which is preliminary data.</text>
</comment>
<evidence type="ECO:0000256" key="1">
    <source>
        <dbReference type="SAM" id="MobiDB-lite"/>
    </source>
</evidence>
<dbReference type="Proteomes" id="UP000240357">
    <property type="component" value="Unassembled WGS sequence"/>
</dbReference>
<organism evidence="3 4">
    <name type="scientific">Adhaeribacter arboris</name>
    <dbReference type="NCBI Taxonomy" id="2072846"/>
    <lineage>
        <taxon>Bacteria</taxon>
        <taxon>Pseudomonadati</taxon>
        <taxon>Bacteroidota</taxon>
        <taxon>Cytophagia</taxon>
        <taxon>Cytophagales</taxon>
        <taxon>Hymenobacteraceae</taxon>
        <taxon>Adhaeribacter</taxon>
    </lineage>
</organism>
<keyword evidence="4" id="KW-1185">Reference proteome</keyword>
<gene>
    <name evidence="3" type="ORF">AHMF7605_01705</name>
</gene>
<dbReference type="RefSeq" id="WP_106925836.1">
    <property type="nucleotide sequence ID" value="NZ_PYFT01000001.1"/>
</dbReference>
<feature type="compositionally biased region" description="Basic and acidic residues" evidence="1">
    <location>
        <begin position="15"/>
        <end position="25"/>
    </location>
</feature>
<feature type="domain" description="eCIS core" evidence="2">
    <location>
        <begin position="162"/>
        <end position="238"/>
    </location>
</feature>
<sequence>MKLAYARRYRRPVSRSRETAKKDNQQEPAFFAAPSPQSFFKPNAALQRKCDHCAAEDKKVRRQTDVKEEKKLQKMSDKKEEEKKLQKMTDKKEEEKKIQKVEEKKEEKKLQKQDEKKEEKTLAKKNEAPEEKKLDKKESNTSTTALAQTSNYVASLGSKGSALPAETQQFFAQRMGYDFSQVRIHTNTEAEQSAKDMNAKAYAVDNHVVFNQGQYNPNSQAGKKLLAHELTHVVQQKNNNQELVSRATEKALNRMAESQTSSSNGKATNTPNKIAYGCEGVEVEGKTEANYTDSYTSTGTTTPSTKCEDCPDDCVSANGNVLSDFKANPVVTLPDVPDGLSECETKAVAKFINTTLKNHELKHVAAFKTYNGKVKTPYKYLGCQSGLDAHIQSIHEDLNTKRTEAANAKSDKLDPFHPTIPCKCDE</sequence>
<feature type="region of interest" description="Disordered" evidence="1">
    <location>
        <begin position="1"/>
        <end position="37"/>
    </location>
</feature>
<evidence type="ECO:0000313" key="4">
    <source>
        <dbReference type="Proteomes" id="UP000240357"/>
    </source>
</evidence>
<dbReference type="EMBL" id="PYFT01000001">
    <property type="protein sequence ID" value="PSR52325.1"/>
    <property type="molecule type" value="Genomic_DNA"/>
</dbReference>
<dbReference type="AlphaFoldDB" id="A0A2T2Y9Y9"/>
<feature type="compositionally biased region" description="Low complexity" evidence="1">
    <location>
        <begin position="26"/>
        <end position="37"/>
    </location>
</feature>
<accession>A0A2T2Y9Y9</accession>
<reference evidence="3 4" key="1">
    <citation type="submission" date="2018-03" db="EMBL/GenBank/DDBJ databases">
        <title>Adhaeribacter sp. HMF7605 Genome sequencing and assembly.</title>
        <authorList>
            <person name="Kang H."/>
            <person name="Kang J."/>
            <person name="Cha I."/>
            <person name="Kim H."/>
            <person name="Joh K."/>
        </authorList>
    </citation>
    <scope>NUCLEOTIDE SEQUENCE [LARGE SCALE GENOMIC DNA]</scope>
    <source>
        <strain evidence="3 4">HMF7605</strain>
    </source>
</reference>
<protein>
    <recommendedName>
        <fullName evidence="2">eCIS core domain-containing protein</fullName>
    </recommendedName>
</protein>
<feature type="compositionally biased region" description="Basic residues" evidence="1">
    <location>
        <begin position="1"/>
        <end position="14"/>
    </location>
</feature>
<evidence type="ECO:0000259" key="2">
    <source>
        <dbReference type="Pfam" id="PF13699"/>
    </source>
</evidence>
<proteinExistence type="predicted"/>
<name>A0A2T2Y9Y9_9BACT</name>
<dbReference type="Pfam" id="PF13699">
    <property type="entry name" value="eCIS_core"/>
    <property type="match status" value="1"/>
</dbReference>
<dbReference type="OrthoDB" id="894429at2"/>
<evidence type="ECO:0000313" key="3">
    <source>
        <dbReference type="EMBL" id="PSR52325.1"/>
    </source>
</evidence>
<feature type="compositionally biased region" description="Basic and acidic residues" evidence="1">
    <location>
        <begin position="55"/>
        <end position="139"/>
    </location>
</feature>